<protein>
    <submittedName>
        <fullName evidence="1">Uncharacterized protein</fullName>
    </submittedName>
</protein>
<evidence type="ECO:0000313" key="2">
    <source>
        <dbReference type="Proteomes" id="UP000002059"/>
    </source>
</evidence>
<accession>A0A0A2VMX6</accession>
<gene>
    <name evidence="1" type="ORF">PAAG_11119</name>
</gene>
<dbReference type="Proteomes" id="UP000002059">
    <property type="component" value="Partially assembled WGS sequence"/>
</dbReference>
<dbReference type="EMBL" id="KN293992">
    <property type="protein sequence ID" value="KGQ02164.1"/>
    <property type="molecule type" value="Genomic_DNA"/>
</dbReference>
<sequence length="122" mass="13683">MLLEEEVKGICTLVDHSNLLTRELRIAKSEAELRNVRKAGYLADFSRSNSQASEAGRLQGRVIYDKNLLALSTKAVGMIRQMKTFLSPGTRRFLHGTRPERTRLIDNSPSNLLLLMNTAIAL</sequence>
<name>A0A0A2VMX6_PARBA</name>
<dbReference type="AlphaFoldDB" id="A0A0A2VMX6"/>
<dbReference type="KEGG" id="pbl:PAAG_11119"/>
<organism evidence="1 2">
    <name type="scientific">Paracoccidioides lutzii (strain ATCC MYA-826 / Pb01)</name>
    <name type="common">Paracoccidioides brasiliensis</name>
    <dbReference type="NCBI Taxonomy" id="502779"/>
    <lineage>
        <taxon>Eukaryota</taxon>
        <taxon>Fungi</taxon>
        <taxon>Dikarya</taxon>
        <taxon>Ascomycota</taxon>
        <taxon>Pezizomycotina</taxon>
        <taxon>Eurotiomycetes</taxon>
        <taxon>Eurotiomycetidae</taxon>
        <taxon>Onygenales</taxon>
        <taxon>Ajellomycetaceae</taxon>
        <taxon>Paracoccidioides</taxon>
    </lineage>
</organism>
<dbReference type="RefSeq" id="XP_015703627.1">
    <property type="nucleotide sequence ID" value="XM_015846823.1"/>
</dbReference>
<proteinExistence type="predicted"/>
<reference evidence="1 2" key="1">
    <citation type="journal article" date="2011" name="PLoS Genet.">
        <title>Comparative genomic analysis of human fungal pathogens causing paracoccidioidomycosis.</title>
        <authorList>
            <person name="Desjardins C.A."/>
            <person name="Champion M.D."/>
            <person name="Holder J.W."/>
            <person name="Muszewska A."/>
            <person name="Goldberg J."/>
            <person name="Bailao A.M."/>
            <person name="Brigido M.M."/>
            <person name="Ferreira M.E."/>
            <person name="Garcia A.M."/>
            <person name="Grynberg M."/>
            <person name="Gujja S."/>
            <person name="Heiman D.I."/>
            <person name="Henn M.R."/>
            <person name="Kodira C.D."/>
            <person name="Leon-Narvaez H."/>
            <person name="Longo L.V."/>
            <person name="Ma L.J."/>
            <person name="Malavazi I."/>
            <person name="Matsuo A.L."/>
            <person name="Morais F.V."/>
            <person name="Pereira M."/>
            <person name="Rodriguez-Brito S."/>
            <person name="Sakthikumar S."/>
            <person name="Salem-Izacc S.M."/>
            <person name="Sykes S.M."/>
            <person name="Teixeira M.M."/>
            <person name="Vallejo M.C."/>
            <person name="Walter M.E."/>
            <person name="Yandava C."/>
            <person name="Young S."/>
            <person name="Zeng Q."/>
            <person name="Zucker J."/>
            <person name="Felipe M.S."/>
            <person name="Goldman G.H."/>
            <person name="Haas B.J."/>
            <person name="McEwen J.G."/>
            <person name="Nino-Vega G."/>
            <person name="Puccia R."/>
            <person name="San-Blas G."/>
            <person name="Soares C.M."/>
            <person name="Birren B.W."/>
            <person name="Cuomo C.A."/>
        </authorList>
    </citation>
    <scope>NUCLEOTIDE SEQUENCE [LARGE SCALE GENOMIC DNA]</scope>
    <source>
        <strain evidence="2">ATCC MYA-826 / Pb01</strain>
    </source>
</reference>
<keyword evidence="2" id="KW-1185">Reference proteome</keyword>
<evidence type="ECO:0000313" key="1">
    <source>
        <dbReference type="EMBL" id="KGQ02164.1"/>
    </source>
</evidence>
<dbReference type="GeneID" id="26970236"/>
<dbReference type="VEuPathDB" id="FungiDB:PAAG_11119"/>
<dbReference type="STRING" id="502779.A0A0A2VMX6"/>
<dbReference type="HOGENOM" id="CLU_2027409_0_0_1"/>